<dbReference type="Pfam" id="PF00582">
    <property type="entry name" value="Usp"/>
    <property type="match status" value="2"/>
</dbReference>
<feature type="domain" description="UspA" evidence="2">
    <location>
        <begin position="168"/>
        <end position="285"/>
    </location>
</feature>
<keyword evidence="4" id="KW-1185">Reference proteome</keyword>
<protein>
    <submittedName>
        <fullName evidence="3">Nucleotide-binding universal stress protein, UspA family</fullName>
    </submittedName>
</protein>
<dbReference type="InterPro" id="IPR014729">
    <property type="entry name" value="Rossmann-like_a/b/a_fold"/>
</dbReference>
<proteinExistence type="inferred from homology"/>
<dbReference type="Gene3D" id="3.40.50.620">
    <property type="entry name" value="HUPs"/>
    <property type="match status" value="2"/>
</dbReference>
<dbReference type="InterPro" id="IPR006016">
    <property type="entry name" value="UspA"/>
</dbReference>
<evidence type="ECO:0000313" key="4">
    <source>
        <dbReference type="Proteomes" id="UP000198697"/>
    </source>
</evidence>
<dbReference type="PRINTS" id="PR01438">
    <property type="entry name" value="UNVRSLSTRESS"/>
</dbReference>
<name>A0A1I0FJQ2_9BACT</name>
<organism evidence="3 4">
    <name type="scientific">Hymenobacter actinosclerus</name>
    <dbReference type="NCBI Taxonomy" id="82805"/>
    <lineage>
        <taxon>Bacteria</taxon>
        <taxon>Pseudomonadati</taxon>
        <taxon>Bacteroidota</taxon>
        <taxon>Cytophagia</taxon>
        <taxon>Cytophagales</taxon>
        <taxon>Hymenobacteraceae</taxon>
        <taxon>Hymenobacter</taxon>
    </lineage>
</organism>
<dbReference type="STRING" id="82805.SAMN04487998_2269"/>
<dbReference type="CDD" id="cd00293">
    <property type="entry name" value="USP-like"/>
    <property type="match status" value="2"/>
</dbReference>
<feature type="domain" description="UspA" evidence="2">
    <location>
        <begin position="1"/>
        <end position="158"/>
    </location>
</feature>
<dbReference type="AlphaFoldDB" id="A0A1I0FJQ2"/>
<dbReference type="EMBL" id="FOHS01000002">
    <property type="protein sequence ID" value="SET57472.1"/>
    <property type="molecule type" value="Genomic_DNA"/>
</dbReference>
<evidence type="ECO:0000313" key="3">
    <source>
        <dbReference type="EMBL" id="SET57472.1"/>
    </source>
</evidence>
<accession>A0A1I0FJQ2</accession>
<reference evidence="4" key="1">
    <citation type="submission" date="2016-10" db="EMBL/GenBank/DDBJ databases">
        <authorList>
            <person name="Varghese N."/>
            <person name="Submissions S."/>
        </authorList>
    </citation>
    <scope>NUCLEOTIDE SEQUENCE [LARGE SCALE GENOMIC DNA]</scope>
    <source>
        <strain evidence="4">DSM 15310</strain>
    </source>
</reference>
<dbReference type="PANTHER" id="PTHR46268">
    <property type="entry name" value="STRESS RESPONSE PROTEIN NHAX"/>
    <property type="match status" value="1"/>
</dbReference>
<dbReference type="RefSeq" id="WP_177189790.1">
    <property type="nucleotide sequence ID" value="NZ_FOHS01000002.1"/>
</dbReference>
<dbReference type="Proteomes" id="UP000198697">
    <property type="component" value="Unassembled WGS sequence"/>
</dbReference>
<dbReference type="InterPro" id="IPR006015">
    <property type="entry name" value="Universal_stress_UspA"/>
</dbReference>
<gene>
    <name evidence="3" type="ORF">SAMN04487998_2269</name>
</gene>
<evidence type="ECO:0000259" key="2">
    <source>
        <dbReference type="Pfam" id="PF00582"/>
    </source>
</evidence>
<dbReference type="PANTHER" id="PTHR46268:SF6">
    <property type="entry name" value="UNIVERSAL STRESS PROTEIN UP12"/>
    <property type="match status" value="1"/>
</dbReference>
<dbReference type="SUPFAM" id="SSF52402">
    <property type="entry name" value="Adenine nucleotide alpha hydrolases-like"/>
    <property type="match status" value="2"/>
</dbReference>
<sequence>MKNILVPTDFSAEAHHAFRAALQLARRTGGTVTLLHVLALPDQPRTANFSTFGGPVSGSELPNSYGIDRIFVIKLLEATHQRMQQLLAEAAELAPGVPVHDLTDQVSVDEAVLKVIERQQIDLVVLGTQHHDALERFFASSNTEQLVRLAPCPVLAVKQAPDLDAVHDILFASDFSAEADQAVQGLQQVRQLFPQARLHLLHVTDGNANQARQQIDSFISRHQLAPAEAVLMEASSVSGGIEDAARKLGAGLIVLPTHARSAFSRFFQGSIAEKVATQSTQPVLTFHL</sequence>
<comment type="similarity">
    <text evidence="1">Belongs to the universal stress protein A family.</text>
</comment>
<evidence type="ECO:0000256" key="1">
    <source>
        <dbReference type="ARBA" id="ARBA00008791"/>
    </source>
</evidence>